<dbReference type="InterPro" id="IPR042128">
    <property type="entry name" value="NuoE_dom"/>
</dbReference>
<dbReference type="Gene3D" id="1.10.10.1590">
    <property type="entry name" value="NADH-quinone oxidoreductase subunit E"/>
    <property type="match status" value="1"/>
</dbReference>
<evidence type="ECO:0000256" key="8">
    <source>
        <dbReference type="ARBA" id="ARBA00032788"/>
    </source>
</evidence>
<dbReference type="GO" id="GO:0051537">
    <property type="term" value="F:2 iron, 2 sulfur cluster binding"/>
    <property type="evidence" value="ECO:0007669"/>
    <property type="project" value="UniProtKB-KW"/>
</dbReference>
<dbReference type="KEGG" id="fso:Fsol_00239"/>
<evidence type="ECO:0000256" key="9">
    <source>
        <dbReference type="ARBA" id="ARBA00034078"/>
    </source>
</evidence>
<evidence type="ECO:0000256" key="7">
    <source>
        <dbReference type="ARBA" id="ARBA00031580"/>
    </source>
</evidence>
<protein>
    <recommendedName>
        <fullName evidence="2">NADH-quinone oxidoreductase subunit E</fullName>
    </recommendedName>
    <alternativeName>
        <fullName evidence="7">NADH dehydrogenase I subunit E</fullName>
    </alternativeName>
    <alternativeName>
        <fullName evidence="8">NDH-1 subunit E</fullName>
    </alternativeName>
</protein>
<keyword evidence="6 11" id="KW-0411">Iron-sulfur</keyword>
<sequence length="170" mass="19620">MEDKCEKFSFSDMEAVRKIIARYPQGKQRSAVMPLLWLGQQQNNNWISDAVLDQVAEILHMNVSHVKEIAEFYSMFHSKKIGKYLIQICRTVVCALCRNQVIYDAIRDTISIGVGETSEDELFTVVEVECLGSCINAPVIMINDHYYEHLDYNRTVEILKELQKNNNLTI</sequence>
<dbReference type="AlphaFoldDB" id="A0A2U8BRW7"/>
<dbReference type="Proteomes" id="UP000244519">
    <property type="component" value="Chromosome"/>
</dbReference>
<keyword evidence="13" id="KW-1185">Reference proteome</keyword>
<evidence type="ECO:0000256" key="6">
    <source>
        <dbReference type="ARBA" id="ARBA00023014"/>
    </source>
</evidence>
<dbReference type="InterPro" id="IPR002023">
    <property type="entry name" value="NuoE-like"/>
</dbReference>
<feature type="binding site" evidence="11">
    <location>
        <position position="94"/>
    </location>
    <ligand>
        <name>[2Fe-2S] cluster</name>
        <dbReference type="ChEBI" id="CHEBI:190135"/>
    </ligand>
</feature>
<dbReference type="InterPro" id="IPR036249">
    <property type="entry name" value="Thioredoxin-like_sf"/>
</dbReference>
<name>A0A2U8BRW7_9RICK</name>
<evidence type="ECO:0000256" key="3">
    <source>
        <dbReference type="ARBA" id="ARBA00022714"/>
    </source>
</evidence>
<dbReference type="CDD" id="cd03064">
    <property type="entry name" value="TRX_Fd_NuoE"/>
    <property type="match status" value="1"/>
</dbReference>
<comment type="similarity">
    <text evidence="1">Belongs to the complex I 24 kDa subunit family.</text>
</comment>
<reference evidence="12 13" key="1">
    <citation type="journal article" date="2018" name="Genome Biol. Evol.">
        <title>The Genome Sequence of "Candidatus Fokinia solitaria": Insights on Reductive Evolution in Rickettsiales.</title>
        <authorList>
            <person name="Floriano A.M."/>
            <person name="Castelli M."/>
            <person name="Krenek S."/>
            <person name="Berendonk T.U."/>
            <person name="Bazzocchi C."/>
            <person name="Petroni G."/>
            <person name="Sassera D."/>
        </authorList>
    </citation>
    <scope>NUCLEOTIDE SEQUENCE [LARGE SCALE GENOMIC DNA]</scope>
    <source>
        <strain evidence="12">Rio ETE_ALG 3VII</strain>
    </source>
</reference>
<dbReference type="EMBL" id="CP025989">
    <property type="protein sequence ID" value="AWD33043.1"/>
    <property type="molecule type" value="Genomic_DNA"/>
</dbReference>
<evidence type="ECO:0000256" key="5">
    <source>
        <dbReference type="ARBA" id="ARBA00023004"/>
    </source>
</evidence>
<keyword evidence="5 11" id="KW-0408">Iron</keyword>
<dbReference type="GO" id="GO:0046872">
    <property type="term" value="F:metal ion binding"/>
    <property type="evidence" value="ECO:0007669"/>
    <property type="project" value="UniProtKB-KW"/>
</dbReference>
<evidence type="ECO:0000256" key="1">
    <source>
        <dbReference type="ARBA" id="ARBA00010643"/>
    </source>
</evidence>
<organism evidence="12 13">
    <name type="scientific">Candidatus Fokinia solitaria</name>
    <dbReference type="NCBI Taxonomy" id="1802984"/>
    <lineage>
        <taxon>Bacteria</taxon>
        <taxon>Pseudomonadati</taxon>
        <taxon>Pseudomonadota</taxon>
        <taxon>Alphaproteobacteria</taxon>
        <taxon>Rickettsiales</taxon>
        <taxon>Candidatus Midichloriaceae</taxon>
        <taxon>Candidatus Fokinia</taxon>
    </lineage>
</organism>
<evidence type="ECO:0000313" key="12">
    <source>
        <dbReference type="EMBL" id="AWD33043.1"/>
    </source>
</evidence>
<keyword evidence="3 11" id="KW-0001">2Fe-2S</keyword>
<dbReference type="PANTHER" id="PTHR10371">
    <property type="entry name" value="NADH DEHYDROGENASE UBIQUINONE FLAVOPROTEIN 2, MITOCHONDRIAL"/>
    <property type="match status" value="1"/>
</dbReference>
<evidence type="ECO:0000313" key="13">
    <source>
        <dbReference type="Proteomes" id="UP000244519"/>
    </source>
</evidence>
<dbReference type="Pfam" id="PF01257">
    <property type="entry name" value="2Fe-2S_thioredx"/>
    <property type="match status" value="1"/>
</dbReference>
<evidence type="ECO:0000256" key="10">
    <source>
        <dbReference type="ARBA" id="ARBA00047712"/>
    </source>
</evidence>
<dbReference type="SUPFAM" id="SSF52833">
    <property type="entry name" value="Thioredoxin-like"/>
    <property type="match status" value="1"/>
</dbReference>
<gene>
    <name evidence="12" type="ORF">Fsol_00239</name>
</gene>
<dbReference type="InterPro" id="IPR041921">
    <property type="entry name" value="NuoE_N"/>
</dbReference>
<comment type="cofactor">
    <cofactor evidence="11">
        <name>[2Fe-2S] cluster</name>
        <dbReference type="ChEBI" id="CHEBI:190135"/>
    </cofactor>
    <text evidence="11">Binds 1 [2Fe-2S] cluster.</text>
</comment>
<dbReference type="NCBIfam" id="TIGR01958">
    <property type="entry name" value="nuoE_fam"/>
    <property type="match status" value="1"/>
</dbReference>
<feature type="binding site" evidence="11">
    <location>
        <position position="89"/>
    </location>
    <ligand>
        <name>[2Fe-2S] cluster</name>
        <dbReference type="ChEBI" id="CHEBI:190135"/>
    </ligand>
</feature>
<dbReference type="FunFam" id="1.10.10.1590:FF:000001">
    <property type="entry name" value="NADH-quinone oxidoreductase subunit E"/>
    <property type="match status" value="1"/>
</dbReference>
<dbReference type="GO" id="GO:0016491">
    <property type="term" value="F:oxidoreductase activity"/>
    <property type="evidence" value="ECO:0007669"/>
    <property type="project" value="InterPro"/>
</dbReference>
<dbReference type="RefSeq" id="WP_108673085.1">
    <property type="nucleotide sequence ID" value="NZ_CP025989.1"/>
</dbReference>
<dbReference type="PIRSF" id="PIRSF000216">
    <property type="entry name" value="NADH_DH_24kDa"/>
    <property type="match status" value="1"/>
</dbReference>
<feature type="binding site" evidence="11">
    <location>
        <position position="134"/>
    </location>
    <ligand>
        <name>[2Fe-2S] cluster</name>
        <dbReference type="ChEBI" id="CHEBI:190135"/>
    </ligand>
</feature>
<dbReference type="OrthoDB" id="9807941at2"/>
<dbReference type="PROSITE" id="PS01099">
    <property type="entry name" value="COMPLEX1_24K"/>
    <property type="match status" value="1"/>
</dbReference>
<proteinExistence type="inferred from homology"/>
<feature type="binding site" evidence="11">
    <location>
        <position position="130"/>
    </location>
    <ligand>
        <name>[2Fe-2S] cluster</name>
        <dbReference type="ChEBI" id="CHEBI:190135"/>
    </ligand>
</feature>
<evidence type="ECO:0000256" key="2">
    <source>
        <dbReference type="ARBA" id="ARBA00019898"/>
    </source>
</evidence>
<evidence type="ECO:0000256" key="11">
    <source>
        <dbReference type="PIRSR" id="PIRSR000216-1"/>
    </source>
</evidence>
<comment type="cofactor">
    <cofactor evidence="9">
        <name>[2Fe-2S] cluster</name>
        <dbReference type="ChEBI" id="CHEBI:190135"/>
    </cofactor>
</comment>
<keyword evidence="4 11" id="KW-0479">Metal-binding</keyword>
<evidence type="ECO:0000256" key="4">
    <source>
        <dbReference type="ARBA" id="ARBA00022723"/>
    </source>
</evidence>
<comment type="catalytic activity">
    <reaction evidence="10">
        <text>a quinone + NADH + 5 H(+)(in) = a quinol + NAD(+) + 4 H(+)(out)</text>
        <dbReference type="Rhea" id="RHEA:57888"/>
        <dbReference type="ChEBI" id="CHEBI:15378"/>
        <dbReference type="ChEBI" id="CHEBI:24646"/>
        <dbReference type="ChEBI" id="CHEBI:57540"/>
        <dbReference type="ChEBI" id="CHEBI:57945"/>
        <dbReference type="ChEBI" id="CHEBI:132124"/>
    </reaction>
</comment>
<accession>A0A2U8BRW7</accession>
<dbReference type="Gene3D" id="3.40.30.10">
    <property type="entry name" value="Glutaredoxin"/>
    <property type="match status" value="1"/>
</dbReference>
<dbReference type="PANTHER" id="PTHR10371:SF3">
    <property type="entry name" value="NADH DEHYDROGENASE [UBIQUINONE] FLAVOPROTEIN 2, MITOCHONDRIAL"/>
    <property type="match status" value="1"/>
</dbReference>